<dbReference type="EMBL" id="QFXC01000013">
    <property type="protein sequence ID" value="RDH81662.1"/>
    <property type="molecule type" value="Genomic_DNA"/>
</dbReference>
<dbReference type="Proteomes" id="UP000254266">
    <property type="component" value="Unassembled WGS sequence"/>
</dbReference>
<dbReference type="Pfam" id="PF02538">
    <property type="entry name" value="Hydantoinase_B"/>
    <property type="match status" value="1"/>
</dbReference>
<dbReference type="GO" id="GO:0017168">
    <property type="term" value="F:5-oxoprolinase (ATP-hydrolyzing) activity"/>
    <property type="evidence" value="ECO:0007669"/>
    <property type="project" value="TreeGrafter"/>
</dbReference>
<feature type="domain" description="Hydantoinase B/oxoprolinase" evidence="1">
    <location>
        <begin position="2"/>
        <end position="510"/>
    </location>
</feature>
<proteinExistence type="predicted"/>
<dbReference type="InterPro" id="IPR003692">
    <property type="entry name" value="Hydantoinase_B"/>
</dbReference>
<name>A0A370D9T2_9GAMM</name>
<dbReference type="AlphaFoldDB" id="A0A370D9T2"/>
<protein>
    <submittedName>
        <fullName evidence="2">5-oxoprolinase</fullName>
    </submittedName>
</protein>
<dbReference type="GO" id="GO:0005829">
    <property type="term" value="C:cytosol"/>
    <property type="evidence" value="ECO:0007669"/>
    <property type="project" value="TreeGrafter"/>
</dbReference>
<dbReference type="GO" id="GO:0006749">
    <property type="term" value="P:glutathione metabolic process"/>
    <property type="evidence" value="ECO:0007669"/>
    <property type="project" value="TreeGrafter"/>
</dbReference>
<accession>A0A370D9T2</accession>
<dbReference type="PANTHER" id="PTHR11365:SF23">
    <property type="entry name" value="HYPOTHETICAL 5-OXOPROLINASE (EUROFUNG)-RELATED"/>
    <property type="match status" value="1"/>
</dbReference>
<keyword evidence="3" id="KW-1185">Reference proteome</keyword>
<organism evidence="2 3">
    <name type="scientific">endosymbiont of Galathealinum brachiosum</name>
    <dbReference type="NCBI Taxonomy" id="2200906"/>
    <lineage>
        <taxon>Bacteria</taxon>
        <taxon>Pseudomonadati</taxon>
        <taxon>Pseudomonadota</taxon>
        <taxon>Gammaproteobacteria</taxon>
        <taxon>sulfur-oxidizing symbionts</taxon>
    </lineage>
</organism>
<reference evidence="2 3" key="1">
    <citation type="journal article" date="2018" name="ISME J.">
        <title>Endosymbiont genomes yield clues of tubeworm success.</title>
        <authorList>
            <person name="Li Y."/>
            <person name="Liles M.R."/>
            <person name="Halanych K.M."/>
        </authorList>
    </citation>
    <scope>NUCLEOTIDE SEQUENCE [LARGE SCALE GENOMIC DNA]</scope>
    <source>
        <strain evidence="2">A1464</strain>
    </source>
</reference>
<comment type="caution">
    <text evidence="2">The sequence shown here is derived from an EMBL/GenBank/DDBJ whole genome shotgun (WGS) entry which is preliminary data.</text>
</comment>
<dbReference type="InterPro" id="IPR045079">
    <property type="entry name" value="Oxoprolinase-like"/>
</dbReference>
<evidence type="ECO:0000313" key="3">
    <source>
        <dbReference type="Proteomes" id="UP000254266"/>
    </source>
</evidence>
<evidence type="ECO:0000259" key="1">
    <source>
        <dbReference type="Pfam" id="PF02538"/>
    </source>
</evidence>
<sequence length="512" mass="54614">MDVIALSVFSSRIEAVCDEMGAVLQRVAFSPNIKDRLDYSCAVFDAQGELCAQAAHIPVHLGSMAYAARDIVRAINWEPGDMVVLNDPYLGGTHLPDITLIAPVFFEESLLGFVANRAHHADIGADSPGSMPVSSELSQEGLIIPPTHLLKNDRVDADVMDELLSVLKNPQQSHGDFSAQISANRRGLLRLQELISGLGIKLYEQALIALNDYAASIARDATKEITPGVYNFTDVMDDDGQGNIDIKIKATITVNESSIMVDFAGTANQVKGNINCPLSVAAAAVYYVFRCLMPDYTPACAGSFRHISLSAPEGCLLNASRPAAVAAGNVETSTRIVDVIIGALVKTIPEKLPAASHGSMNNLAMGAVATSNNKAWDYYETIGGGMGANALFNGLSGVQTHMTNTLNTPIEVLEMNYPLRVNEYALRKGAAGEGEFSGGEGLIRSFTLLQDTHVTLLTERRKNAPWGINASDGAVGENLINGERCSAKFSRLLKAGDRLTIKTPGGGGYTKD</sequence>
<dbReference type="PANTHER" id="PTHR11365">
    <property type="entry name" value="5-OXOPROLINASE RELATED"/>
    <property type="match status" value="1"/>
</dbReference>
<gene>
    <name evidence="2" type="ORF">DIZ80_16475</name>
</gene>
<evidence type="ECO:0000313" key="2">
    <source>
        <dbReference type="EMBL" id="RDH81662.1"/>
    </source>
</evidence>